<dbReference type="PANTHER" id="PTHR13947:SF37">
    <property type="entry name" value="LD18367P"/>
    <property type="match status" value="1"/>
</dbReference>
<dbReference type="PROSITE" id="PS51186">
    <property type="entry name" value="GNAT"/>
    <property type="match status" value="1"/>
</dbReference>
<keyword evidence="1" id="KW-0808">Transferase</keyword>
<comment type="caution">
    <text evidence="3">The sequence shown here is derived from an EMBL/GenBank/DDBJ whole genome shotgun (WGS) entry which is preliminary data.</text>
</comment>
<dbReference type="PANTHER" id="PTHR13947">
    <property type="entry name" value="GNAT FAMILY N-ACETYLTRANSFERASE"/>
    <property type="match status" value="1"/>
</dbReference>
<evidence type="ECO:0000256" key="1">
    <source>
        <dbReference type="ARBA" id="ARBA00022679"/>
    </source>
</evidence>
<dbReference type="InterPro" id="IPR050769">
    <property type="entry name" value="NAT_camello-type"/>
</dbReference>
<dbReference type="EMBL" id="JAUTBF010000001">
    <property type="protein sequence ID" value="MDQ1123704.1"/>
    <property type="molecule type" value="Genomic_DNA"/>
</dbReference>
<dbReference type="Pfam" id="PF00583">
    <property type="entry name" value="Acetyltransf_1"/>
    <property type="match status" value="1"/>
</dbReference>
<name>A0ABU0TVM8_MICTR</name>
<dbReference type="Proteomes" id="UP001226691">
    <property type="component" value="Unassembled WGS sequence"/>
</dbReference>
<dbReference type="InterPro" id="IPR000182">
    <property type="entry name" value="GNAT_dom"/>
</dbReference>
<dbReference type="SUPFAM" id="SSF55729">
    <property type="entry name" value="Acyl-CoA N-acyltransferases (Nat)"/>
    <property type="match status" value="1"/>
</dbReference>
<organism evidence="3 4">
    <name type="scientific">Microbacterium trichothecenolyticum</name>
    <name type="common">Aureobacterium trichothecenolyticum</name>
    <dbReference type="NCBI Taxonomy" id="69370"/>
    <lineage>
        <taxon>Bacteria</taxon>
        <taxon>Bacillati</taxon>
        <taxon>Actinomycetota</taxon>
        <taxon>Actinomycetes</taxon>
        <taxon>Micrococcales</taxon>
        <taxon>Microbacteriaceae</taxon>
        <taxon>Microbacterium</taxon>
    </lineage>
</organism>
<evidence type="ECO:0000313" key="4">
    <source>
        <dbReference type="Proteomes" id="UP001226691"/>
    </source>
</evidence>
<protein>
    <submittedName>
        <fullName evidence="3">Ribosomal protein S18 acetylase RimI-like enzyme</fullName>
    </submittedName>
</protein>
<feature type="domain" description="N-acetyltransferase" evidence="2">
    <location>
        <begin position="19"/>
        <end position="173"/>
    </location>
</feature>
<keyword evidence="4" id="KW-1185">Reference proteome</keyword>
<accession>A0ABU0TVM8</accession>
<evidence type="ECO:0000313" key="3">
    <source>
        <dbReference type="EMBL" id="MDQ1123704.1"/>
    </source>
</evidence>
<gene>
    <name evidence="3" type="ORF">QE412_002277</name>
</gene>
<proteinExistence type="predicted"/>
<dbReference type="CDD" id="cd04301">
    <property type="entry name" value="NAT_SF"/>
    <property type="match status" value="1"/>
</dbReference>
<sequence length="181" mass="19741">MDAMTASLPAPHDPRSGGLTIRLVEPHEHAEAGRITAEAYRHSYEGLTEGYLASLADVEGRVAQGEVWVALDGDEIVGTVWVPRPGERLSPLAREGELDFRQLAVAPAARGRGVGEALTRHVIALARGRGARRVVMNSGPEMLGAHALYLKLGFRRLTEREQPVEVEPGRFLDLRAFGYDL</sequence>
<evidence type="ECO:0000259" key="2">
    <source>
        <dbReference type="PROSITE" id="PS51186"/>
    </source>
</evidence>
<dbReference type="Gene3D" id="3.40.630.30">
    <property type="match status" value="1"/>
</dbReference>
<reference evidence="3 4" key="1">
    <citation type="submission" date="2023-07" db="EMBL/GenBank/DDBJ databases">
        <title>Functional and genomic diversity of the sorghum phyllosphere microbiome.</title>
        <authorList>
            <person name="Shade A."/>
        </authorList>
    </citation>
    <scope>NUCLEOTIDE SEQUENCE [LARGE SCALE GENOMIC DNA]</scope>
    <source>
        <strain evidence="3 4">SORGH_AS_1207</strain>
    </source>
</reference>
<dbReference type="InterPro" id="IPR016181">
    <property type="entry name" value="Acyl_CoA_acyltransferase"/>
</dbReference>